<keyword evidence="2" id="KW-0732">Signal</keyword>
<dbReference type="Proteomes" id="UP001190926">
    <property type="component" value="Unassembled WGS sequence"/>
</dbReference>
<sequence>MSWFWTLIFLTFTLSEAKHHPNKLPSAAAAVVGTVYCDTCFHQDFPKSNNFIAGATVAVECKKSGSSTPYFRQEAKTNSRGDFRVELPFSVSKHVRNIRTCSVALIRSDDPFCAAAAAATSSSLRLKSRSQGKRIFSAGFFTFKPQVCDQKHGTDTFKNGGADGKLATKMGFFLPPNPLLPPPALIPPVIPTPPPSIFPPIFPTPPPSVIPPILPTPPSSPPPFLPLLPPVPGLIPSPPPPPPPTFPVPLPPLPFLPPPLVPGGPPAKVSSQTRTSHP</sequence>
<keyword evidence="4" id="KW-1185">Reference proteome</keyword>
<protein>
    <submittedName>
        <fullName evidence="3">Pollen Ole e 1 allergen and extensin family protein</fullName>
    </submittedName>
</protein>
<feature type="compositionally biased region" description="Polar residues" evidence="1">
    <location>
        <begin position="269"/>
        <end position="278"/>
    </location>
</feature>
<evidence type="ECO:0000313" key="3">
    <source>
        <dbReference type="EMBL" id="KAH6830304.1"/>
    </source>
</evidence>
<name>A0AAD4P7Y3_PERFH</name>
<feature type="chain" id="PRO_5042105081" evidence="2">
    <location>
        <begin position="18"/>
        <end position="278"/>
    </location>
</feature>
<proteinExistence type="predicted"/>
<dbReference type="PANTHER" id="PTHR47273">
    <property type="entry name" value="EXPRESSED PROTEIN"/>
    <property type="match status" value="1"/>
</dbReference>
<evidence type="ECO:0000313" key="4">
    <source>
        <dbReference type="Proteomes" id="UP001190926"/>
    </source>
</evidence>
<evidence type="ECO:0000256" key="2">
    <source>
        <dbReference type="SAM" id="SignalP"/>
    </source>
</evidence>
<dbReference type="Pfam" id="PF01190">
    <property type="entry name" value="Pollen_Ole_e_1"/>
    <property type="match status" value="1"/>
</dbReference>
<feature type="signal peptide" evidence="2">
    <location>
        <begin position="1"/>
        <end position="17"/>
    </location>
</feature>
<evidence type="ECO:0000256" key="1">
    <source>
        <dbReference type="SAM" id="MobiDB-lite"/>
    </source>
</evidence>
<organism evidence="3 4">
    <name type="scientific">Perilla frutescens var. hirtella</name>
    <name type="common">Perilla citriodora</name>
    <name type="synonym">Perilla setoyensis</name>
    <dbReference type="NCBI Taxonomy" id="608512"/>
    <lineage>
        <taxon>Eukaryota</taxon>
        <taxon>Viridiplantae</taxon>
        <taxon>Streptophyta</taxon>
        <taxon>Embryophyta</taxon>
        <taxon>Tracheophyta</taxon>
        <taxon>Spermatophyta</taxon>
        <taxon>Magnoliopsida</taxon>
        <taxon>eudicotyledons</taxon>
        <taxon>Gunneridae</taxon>
        <taxon>Pentapetalae</taxon>
        <taxon>asterids</taxon>
        <taxon>lamiids</taxon>
        <taxon>Lamiales</taxon>
        <taxon>Lamiaceae</taxon>
        <taxon>Nepetoideae</taxon>
        <taxon>Elsholtzieae</taxon>
        <taxon>Perilla</taxon>
    </lineage>
</organism>
<accession>A0AAD4P7Y3</accession>
<gene>
    <name evidence="3" type="ORF">C2S53_007470</name>
</gene>
<dbReference type="AlphaFoldDB" id="A0AAD4P7Y3"/>
<feature type="region of interest" description="Disordered" evidence="1">
    <location>
        <begin position="230"/>
        <end position="249"/>
    </location>
</feature>
<comment type="caution">
    <text evidence="3">The sequence shown here is derived from an EMBL/GenBank/DDBJ whole genome shotgun (WGS) entry which is preliminary data.</text>
</comment>
<feature type="region of interest" description="Disordered" evidence="1">
    <location>
        <begin position="257"/>
        <end position="278"/>
    </location>
</feature>
<dbReference type="EMBL" id="SDAM02000099">
    <property type="protein sequence ID" value="KAH6830304.1"/>
    <property type="molecule type" value="Genomic_DNA"/>
</dbReference>
<reference evidence="3 4" key="1">
    <citation type="journal article" date="2021" name="Nat. Commun.">
        <title>Incipient diploidization of the medicinal plant Perilla within 10,000 years.</title>
        <authorList>
            <person name="Zhang Y."/>
            <person name="Shen Q."/>
            <person name="Leng L."/>
            <person name="Zhang D."/>
            <person name="Chen S."/>
            <person name="Shi Y."/>
            <person name="Ning Z."/>
            <person name="Chen S."/>
        </authorList>
    </citation>
    <scope>NUCLEOTIDE SEQUENCE [LARGE SCALE GENOMIC DNA]</scope>
    <source>
        <strain evidence="4">cv. PC099</strain>
    </source>
</reference>
<dbReference type="PANTHER" id="PTHR47273:SF4">
    <property type="entry name" value="EXPRESSED PROTEIN"/>
    <property type="match status" value="1"/>
</dbReference>